<protein>
    <submittedName>
        <fullName evidence="1">Uncharacterized protein</fullName>
    </submittedName>
</protein>
<name>A0AAV4TYC2_CAEEX</name>
<organism evidence="1 2">
    <name type="scientific">Caerostris extrusa</name>
    <name type="common">Bark spider</name>
    <name type="synonym">Caerostris bankana</name>
    <dbReference type="NCBI Taxonomy" id="172846"/>
    <lineage>
        <taxon>Eukaryota</taxon>
        <taxon>Metazoa</taxon>
        <taxon>Ecdysozoa</taxon>
        <taxon>Arthropoda</taxon>
        <taxon>Chelicerata</taxon>
        <taxon>Arachnida</taxon>
        <taxon>Araneae</taxon>
        <taxon>Araneomorphae</taxon>
        <taxon>Entelegynae</taxon>
        <taxon>Araneoidea</taxon>
        <taxon>Araneidae</taxon>
        <taxon>Caerostris</taxon>
    </lineage>
</organism>
<dbReference type="Proteomes" id="UP001054945">
    <property type="component" value="Unassembled WGS sequence"/>
</dbReference>
<comment type="caution">
    <text evidence="1">The sequence shown here is derived from an EMBL/GenBank/DDBJ whole genome shotgun (WGS) entry which is preliminary data.</text>
</comment>
<proteinExistence type="predicted"/>
<sequence length="92" mass="11473">MLKTGKYMHHGKTKRKYLPYSWEVKLSQSEEENKNYEMLECNDEYLKVILERQEQERQELYRRHQQELQSYKMHHLRRIMEESVVSIAKVRK</sequence>
<dbReference type="AlphaFoldDB" id="A0AAV4TYC2"/>
<dbReference type="EMBL" id="BPLR01011952">
    <property type="protein sequence ID" value="GIY50191.1"/>
    <property type="molecule type" value="Genomic_DNA"/>
</dbReference>
<evidence type="ECO:0000313" key="1">
    <source>
        <dbReference type="EMBL" id="GIY50191.1"/>
    </source>
</evidence>
<gene>
    <name evidence="1" type="ORF">CEXT_448971</name>
</gene>
<accession>A0AAV4TYC2</accession>
<reference evidence="1 2" key="1">
    <citation type="submission" date="2021-06" db="EMBL/GenBank/DDBJ databases">
        <title>Caerostris extrusa draft genome.</title>
        <authorList>
            <person name="Kono N."/>
            <person name="Arakawa K."/>
        </authorList>
    </citation>
    <scope>NUCLEOTIDE SEQUENCE [LARGE SCALE GENOMIC DNA]</scope>
</reference>
<keyword evidence="2" id="KW-1185">Reference proteome</keyword>
<evidence type="ECO:0000313" key="2">
    <source>
        <dbReference type="Proteomes" id="UP001054945"/>
    </source>
</evidence>